<reference evidence="1 2" key="1">
    <citation type="journal article" date="2017" name="Genome Biol. Evol.">
        <title>Phytophthora megakarya and P. palmivora, closely related causal agents of cacao black pod rot, underwent increases in genome sizes and gene numbers by different mechanisms.</title>
        <authorList>
            <person name="Ali S.S."/>
            <person name="Shao J."/>
            <person name="Lary D.J."/>
            <person name="Kronmiller B."/>
            <person name="Shen D."/>
            <person name="Strem M.D."/>
            <person name="Amoako-Attah I."/>
            <person name="Akrofi A.Y."/>
            <person name="Begoude B.A."/>
            <person name="Ten Hoopen G.M."/>
            <person name="Coulibaly K."/>
            <person name="Kebe B.I."/>
            <person name="Melnick R.L."/>
            <person name="Guiltinan M.J."/>
            <person name="Tyler B.M."/>
            <person name="Meinhardt L.W."/>
            <person name="Bailey B.A."/>
        </authorList>
    </citation>
    <scope>NUCLEOTIDE SEQUENCE [LARGE SCALE GENOMIC DNA]</scope>
    <source>
        <strain evidence="2">sbr112.9</strain>
    </source>
</reference>
<evidence type="ECO:0000313" key="2">
    <source>
        <dbReference type="Proteomes" id="UP000237271"/>
    </source>
</evidence>
<evidence type="ECO:0000313" key="1">
    <source>
        <dbReference type="EMBL" id="POM64536.1"/>
    </source>
</evidence>
<dbReference type="OrthoDB" id="140592at2759"/>
<comment type="caution">
    <text evidence="1">The sequence shown here is derived from an EMBL/GenBank/DDBJ whole genome shotgun (WGS) entry which is preliminary data.</text>
</comment>
<dbReference type="AlphaFoldDB" id="A0A2P4XG66"/>
<keyword evidence="2" id="KW-1185">Reference proteome</keyword>
<sequence length="87" mass="10455">MRVAAESKARVKKRRLDFEMEKWSSEAPRASEQRSLEQERLAFEKTTWEKEREGREQERKQEHRFQVLSSLIEKGLSAKDSEEFLKL</sequence>
<dbReference type="Proteomes" id="UP000237271">
    <property type="component" value="Unassembled WGS sequence"/>
</dbReference>
<protein>
    <submittedName>
        <fullName evidence="1">Uncharacterized protein</fullName>
    </submittedName>
</protein>
<dbReference type="EMBL" id="NCKW01011083">
    <property type="protein sequence ID" value="POM64536.1"/>
    <property type="molecule type" value="Genomic_DNA"/>
</dbReference>
<name>A0A2P4XG66_9STRA</name>
<organism evidence="1 2">
    <name type="scientific">Phytophthora palmivora</name>
    <dbReference type="NCBI Taxonomy" id="4796"/>
    <lineage>
        <taxon>Eukaryota</taxon>
        <taxon>Sar</taxon>
        <taxon>Stramenopiles</taxon>
        <taxon>Oomycota</taxon>
        <taxon>Peronosporomycetes</taxon>
        <taxon>Peronosporales</taxon>
        <taxon>Peronosporaceae</taxon>
        <taxon>Phytophthora</taxon>
    </lineage>
</organism>
<accession>A0A2P4XG66</accession>
<proteinExistence type="predicted"/>
<gene>
    <name evidence="1" type="ORF">PHPALM_19922</name>
</gene>